<evidence type="ECO:0000256" key="6">
    <source>
        <dbReference type="ARBA" id="ARBA00022842"/>
    </source>
</evidence>
<evidence type="ECO:0000256" key="1">
    <source>
        <dbReference type="ARBA" id="ARBA00001946"/>
    </source>
</evidence>
<organism evidence="12 13">
    <name type="scientific">Oceanospirillum linum</name>
    <dbReference type="NCBI Taxonomy" id="966"/>
    <lineage>
        <taxon>Bacteria</taxon>
        <taxon>Pseudomonadati</taxon>
        <taxon>Pseudomonadota</taxon>
        <taxon>Gammaproteobacteria</taxon>
        <taxon>Oceanospirillales</taxon>
        <taxon>Oceanospirillaceae</taxon>
        <taxon>Oceanospirillum</taxon>
    </lineage>
</organism>
<dbReference type="NCBIfam" id="TIGR03598">
    <property type="entry name" value="GTPase_YsxC"/>
    <property type="match status" value="1"/>
</dbReference>
<keyword evidence="7 10" id="KW-0342">GTP-binding</keyword>
<keyword evidence="5 10" id="KW-0547">Nucleotide-binding</keyword>
<dbReference type="InterPro" id="IPR006073">
    <property type="entry name" value="GTP-bd"/>
</dbReference>
<accession>A0A1T1HC72</accession>
<dbReference type="FunFam" id="3.40.50.300:FF:000098">
    <property type="entry name" value="Probable GTP-binding protein EngB"/>
    <property type="match status" value="1"/>
</dbReference>
<evidence type="ECO:0000256" key="8">
    <source>
        <dbReference type="ARBA" id="ARBA00023210"/>
    </source>
</evidence>
<comment type="similarity">
    <text evidence="2 10">Belongs to the TRAFAC class TrmE-Era-EngA-EngB-Septin-like GTPase superfamily. EngB GTPase family.</text>
</comment>
<evidence type="ECO:0000256" key="3">
    <source>
        <dbReference type="ARBA" id="ARBA00022618"/>
    </source>
</evidence>
<evidence type="ECO:0000259" key="11">
    <source>
        <dbReference type="PROSITE" id="PS51706"/>
    </source>
</evidence>
<dbReference type="GO" id="GO:0046872">
    <property type="term" value="F:metal ion binding"/>
    <property type="evidence" value="ECO:0007669"/>
    <property type="project" value="UniProtKB-KW"/>
</dbReference>
<feature type="domain" description="EngB-type G" evidence="11">
    <location>
        <begin position="22"/>
        <end position="198"/>
    </location>
</feature>
<evidence type="ECO:0000256" key="2">
    <source>
        <dbReference type="ARBA" id="ARBA00009638"/>
    </source>
</evidence>
<evidence type="ECO:0000313" key="13">
    <source>
        <dbReference type="Proteomes" id="UP000190064"/>
    </source>
</evidence>
<dbReference type="InterPro" id="IPR030393">
    <property type="entry name" value="G_ENGB_dom"/>
</dbReference>
<dbReference type="SUPFAM" id="SSF52540">
    <property type="entry name" value="P-loop containing nucleoside triphosphate hydrolases"/>
    <property type="match status" value="1"/>
</dbReference>
<dbReference type="AlphaFoldDB" id="A0A1T1HC72"/>
<sequence length="203" mass="23027">MNYQTANFMISAPTLAQCPPDFGSEVAFAGRSNAGKSSSINTLTQNSRLARTSKTPGRTQLINFFGLHNGTDQKLVDLPGYGYAKVPEKVKLEWQRHLSEYLLNRQALRGIVLVMDIRHPLTEFDQMMLEWADKVDKPVHILLTKSDKLKKGAAKKALLEVKQALHEWEDLVSVQQFSALKREGIPELRKKLDEWLQLEQPEA</sequence>
<gene>
    <name evidence="10" type="primary">engB</name>
    <name evidence="12" type="ORF">BTA35_0209885</name>
</gene>
<name>A0A1T1HC72_OCELI</name>
<keyword evidence="13" id="KW-1185">Reference proteome</keyword>
<keyword evidence="9 10" id="KW-0131">Cell cycle</keyword>
<dbReference type="STRING" id="966.BTA35_0209885"/>
<dbReference type="PANTHER" id="PTHR11649:SF13">
    <property type="entry name" value="ENGB-TYPE G DOMAIN-CONTAINING PROTEIN"/>
    <property type="match status" value="1"/>
</dbReference>
<dbReference type="Proteomes" id="UP000190064">
    <property type="component" value="Unassembled WGS sequence"/>
</dbReference>
<dbReference type="EMBL" id="MTSD02000003">
    <property type="protein sequence ID" value="OOV87425.1"/>
    <property type="molecule type" value="Genomic_DNA"/>
</dbReference>
<comment type="caution">
    <text evidence="12">The sequence shown here is derived from an EMBL/GenBank/DDBJ whole genome shotgun (WGS) entry which is preliminary data.</text>
</comment>
<dbReference type="PROSITE" id="PS51706">
    <property type="entry name" value="G_ENGB"/>
    <property type="match status" value="1"/>
</dbReference>
<dbReference type="Gene3D" id="3.40.50.300">
    <property type="entry name" value="P-loop containing nucleotide triphosphate hydrolases"/>
    <property type="match status" value="1"/>
</dbReference>
<evidence type="ECO:0000256" key="7">
    <source>
        <dbReference type="ARBA" id="ARBA00023134"/>
    </source>
</evidence>
<evidence type="ECO:0000256" key="9">
    <source>
        <dbReference type="ARBA" id="ARBA00023306"/>
    </source>
</evidence>
<keyword evidence="8 10" id="KW-0717">Septation</keyword>
<dbReference type="Pfam" id="PF01926">
    <property type="entry name" value="MMR_HSR1"/>
    <property type="match status" value="1"/>
</dbReference>
<dbReference type="GO" id="GO:0000917">
    <property type="term" value="P:division septum assembly"/>
    <property type="evidence" value="ECO:0007669"/>
    <property type="project" value="UniProtKB-KW"/>
</dbReference>
<protein>
    <recommendedName>
        <fullName evidence="10">Probable GTP-binding protein EngB</fullName>
    </recommendedName>
</protein>
<dbReference type="PANTHER" id="PTHR11649">
    <property type="entry name" value="MSS1/TRME-RELATED GTP-BINDING PROTEIN"/>
    <property type="match status" value="1"/>
</dbReference>
<dbReference type="CDD" id="cd01876">
    <property type="entry name" value="YihA_EngB"/>
    <property type="match status" value="1"/>
</dbReference>
<dbReference type="GO" id="GO:0005829">
    <property type="term" value="C:cytosol"/>
    <property type="evidence" value="ECO:0007669"/>
    <property type="project" value="TreeGrafter"/>
</dbReference>
<dbReference type="InterPro" id="IPR027417">
    <property type="entry name" value="P-loop_NTPase"/>
</dbReference>
<reference evidence="12" key="1">
    <citation type="submission" date="2017-02" db="EMBL/GenBank/DDBJ databases">
        <title>Draft Genome Sequence of the Salt Water Bacterium Oceanospirillum linum ATCC 11336.</title>
        <authorList>
            <person name="Trachtenberg A.M."/>
            <person name="Carney J.G."/>
            <person name="Linnane J.D."/>
            <person name="Rheaume B.A."/>
            <person name="Pitts N.L."/>
            <person name="Mykles D.L."/>
            <person name="Maclea K.S."/>
        </authorList>
    </citation>
    <scope>NUCLEOTIDE SEQUENCE [LARGE SCALE GENOMIC DNA]</scope>
    <source>
        <strain evidence="12">ATCC 11336</strain>
    </source>
</reference>
<dbReference type="HAMAP" id="MF_00321">
    <property type="entry name" value="GTPase_EngB"/>
    <property type="match status" value="1"/>
</dbReference>
<evidence type="ECO:0000256" key="4">
    <source>
        <dbReference type="ARBA" id="ARBA00022723"/>
    </source>
</evidence>
<keyword evidence="6" id="KW-0460">Magnesium</keyword>
<evidence type="ECO:0000313" key="12">
    <source>
        <dbReference type="EMBL" id="OOV87425.1"/>
    </source>
</evidence>
<dbReference type="InterPro" id="IPR019987">
    <property type="entry name" value="GTP-bd_ribosome_bio_YsxC"/>
</dbReference>
<evidence type="ECO:0000256" key="10">
    <source>
        <dbReference type="HAMAP-Rule" id="MF_00321"/>
    </source>
</evidence>
<evidence type="ECO:0000256" key="5">
    <source>
        <dbReference type="ARBA" id="ARBA00022741"/>
    </source>
</evidence>
<keyword evidence="3 10" id="KW-0132">Cell division</keyword>
<comment type="function">
    <text evidence="10">Necessary for normal cell division and for the maintenance of normal septation.</text>
</comment>
<proteinExistence type="inferred from homology"/>
<comment type="cofactor">
    <cofactor evidence="1">
        <name>Mg(2+)</name>
        <dbReference type="ChEBI" id="CHEBI:18420"/>
    </cofactor>
</comment>
<dbReference type="GO" id="GO:0005525">
    <property type="term" value="F:GTP binding"/>
    <property type="evidence" value="ECO:0007669"/>
    <property type="project" value="UniProtKB-UniRule"/>
</dbReference>
<keyword evidence="4" id="KW-0479">Metal-binding</keyword>